<proteinExistence type="predicted"/>
<gene>
    <name evidence="2" type="ORF">GCM10009431_19940</name>
</gene>
<evidence type="ECO:0000313" key="2">
    <source>
        <dbReference type="EMBL" id="GAA0745179.1"/>
    </source>
</evidence>
<organism evidence="2 3">
    <name type="scientific">Gaetbulibacter jejuensis</name>
    <dbReference type="NCBI Taxonomy" id="584607"/>
    <lineage>
        <taxon>Bacteria</taxon>
        <taxon>Pseudomonadati</taxon>
        <taxon>Bacteroidota</taxon>
        <taxon>Flavobacteriia</taxon>
        <taxon>Flavobacteriales</taxon>
        <taxon>Flavobacteriaceae</taxon>
        <taxon>Gaetbulibacter</taxon>
    </lineage>
</organism>
<dbReference type="Proteomes" id="UP001500736">
    <property type="component" value="Unassembled WGS sequence"/>
</dbReference>
<evidence type="ECO:0008006" key="4">
    <source>
        <dbReference type="Google" id="ProtNLM"/>
    </source>
</evidence>
<feature type="chain" id="PRO_5046850342" description="Protocatechuate 3,4-dioxygenase beta subunit" evidence="1">
    <location>
        <begin position="20"/>
        <end position="213"/>
    </location>
</feature>
<comment type="caution">
    <text evidence="2">The sequence shown here is derived from an EMBL/GenBank/DDBJ whole genome shotgun (WGS) entry which is preliminary data.</text>
</comment>
<evidence type="ECO:0000256" key="1">
    <source>
        <dbReference type="SAM" id="SignalP"/>
    </source>
</evidence>
<keyword evidence="1" id="KW-0732">Signal</keyword>
<name>A0ABN1JRG6_9FLAO</name>
<dbReference type="Gene3D" id="2.60.130.10">
    <property type="entry name" value="Aromatic compound dioxygenase"/>
    <property type="match status" value="1"/>
</dbReference>
<feature type="signal peptide" evidence="1">
    <location>
        <begin position="1"/>
        <end position="19"/>
    </location>
</feature>
<dbReference type="RefSeq" id="WP_343797937.1">
    <property type="nucleotide sequence ID" value="NZ_BAAAGF010000003.1"/>
</dbReference>
<accession>A0ABN1JRG6</accession>
<dbReference type="InterPro" id="IPR015889">
    <property type="entry name" value="Intradiol_dOase_core"/>
</dbReference>
<dbReference type="SUPFAM" id="SSF49482">
    <property type="entry name" value="Aromatic compound dioxygenase"/>
    <property type="match status" value="1"/>
</dbReference>
<sequence>MKNVFTLLFLALFASTAFAQSTLLTASIADEIPTNYKKRSPVYDYTEVNLNNVDTIPGFDATTNKLKLTGTIYLSDGVTPAKDVVLYIEHADEAGEYDIKKEHGKKYIEHRGWVKTDANGTYTLYTFMPGEAIIPITQPERRSPKQIFPIVKVPGEKAYNLSAFMFDNDPLITKTCRKRLKRKGIDCLLTTTQEGDMLVATKDIILKADAAAY</sequence>
<dbReference type="EMBL" id="BAAAGF010000003">
    <property type="protein sequence ID" value="GAA0745179.1"/>
    <property type="molecule type" value="Genomic_DNA"/>
</dbReference>
<keyword evidence="3" id="KW-1185">Reference proteome</keyword>
<protein>
    <recommendedName>
        <fullName evidence="4">Protocatechuate 3,4-dioxygenase beta subunit</fullName>
    </recommendedName>
</protein>
<reference evidence="2 3" key="1">
    <citation type="journal article" date="2019" name="Int. J. Syst. Evol. Microbiol.">
        <title>The Global Catalogue of Microorganisms (GCM) 10K type strain sequencing project: providing services to taxonomists for standard genome sequencing and annotation.</title>
        <authorList>
            <consortium name="The Broad Institute Genomics Platform"/>
            <consortium name="The Broad Institute Genome Sequencing Center for Infectious Disease"/>
            <person name="Wu L."/>
            <person name="Ma J."/>
        </authorList>
    </citation>
    <scope>NUCLEOTIDE SEQUENCE [LARGE SCALE GENOMIC DNA]</scope>
    <source>
        <strain evidence="2 3">JCM 15976</strain>
    </source>
</reference>
<evidence type="ECO:0000313" key="3">
    <source>
        <dbReference type="Proteomes" id="UP001500736"/>
    </source>
</evidence>